<organism evidence="23 24">
    <name type="scientific">Panicum virgatum</name>
    <name type="common">Blackwell switchgrass</name>
    <dbReference type="NCBI Taxonomy" id="38727"/>
    <lineage>
        <taxon>Eukaryota</taxon>
        <taxon>Viridiplantae</taxon>
        <taxon>Streptophyta</taxon>
        <taxon>Embryophyta</taxon>
        <taxon>Tracheophyta</taxon>
        <taxon>Spermatophyta</taxon>
        <taxon>Magnoliopsida</taxon>
        <taxon>Liliopsida</taxon>
        <taxon>Poales</taxon>
        <taxon>Poaceae</taxon>
        <taxon>PACMAD clade</taxon>
        <taxon>Panicoideae</taxon>
        <taxon>Panicodae</taxon>
        <taxon>Paniceae</taxon>
        <taxon>Panicinae</taxon>
        <taxon>Panicum</taxon>
        <taxon>Panicum sect. Hiantes</taxon>
    </lineage>
</organism>
<feature type="domain" description="RNA polymerase Rpb2" evidence="22">
    <location>
        <begin position="629"/>
        <end position="690"/>
    </location>
</feature>
<dbReference type="SUPFAM" id="SSF64484">
    <property type="entry name" value="beta and beta-prime subunits of DNA dependent RNA-polymerase"/>
    <property type="match status" value="1"/>
</dbReference>
<dbReference type="InterPro" id="IPR007120">
    <property type="entry name" value="DNA-dir_RNAP_su2_dom"/>
</dbReference>
<proteinExistence type="inferred from homology"/>
<comment type="caution">
    <text evidence="23">The sequence shown here is derived from an EMBL/GenBank/DDBJ whole genome shotgun (WGS) entry which is preliminary data.</text>
</comment>
<evidence type="ECO:0000256" key="5">
    <source>
        <dbReference type="ARBA" id="ARBA00022695"/>
    </source>
</evidence>
<keyword evidence="10" id="KW-0805">Transcription regulation</keyword>
<dbReference type="InterPro" id="IPR007642">
    <property type="entry name" value="RNA_pol_Rpb2_2"/>
</dbReference>
<reference evidence="23" key="1">
    <citation type="submission" date="2020-05" db="EMBL/GenBank/DDBJ databases">
        <title>WGS assembly of Panicum virgatum.</title>
        <authorList>
            <person name="Lovell J.T."/>
            <person name="Jenkins J."/>
            <person name="Shu S."/>
            <person name="Juenger T.E."/>
            <person name="Schmutz J."/>
        </authorList>
    </citation>
    <scope>NUCLEOTIDE SEQUENCE</scope>
    <source>
        <strain evidence="23">AP13</strain>
    </source>
</reference>
<keyword evidence="12" id="KW-0539">Nucleus</keyword>
<evidence type="ECO:0000259" key="21">
    <source>
        <dbReference type="Pfam" id="PF04565"/>
    </source>
</evidence>
<dbReference type="InterPro" id="IPR037033">
    <property type="entry name" value="DNA-dir_RNAP_su2_hyb_sf"/>
</dbReference>
<evidence type="ECO:0000256" key="6">
    <source>
        <dbReference type="ARBA" id="ARBA00022723"/>
    </source>
</evidence>
<evidence type="ECO:0000256" key="15">
    <source>
        <dbReference type="RuleBase" id="RU363031"/>
    </source>
</evidence>
<dbReference type="Pfam" id="PF04566">
    <property type="entry name" value="RNA_pol_Rpb2_4"/>
    <property type="match status" value="1"/>
</dbReference>
<evidence type="ECO:0000256" key="1">
    <source>
        <dbReference type="ARBA" id="ARBA00004123"/>
    </source>
</evidence>
<dbReference type="InterPro" id="IPR037034">
    <property type="entry name" value="RNA_pol_Rpb2_2_sf"/>
</dbReference>
<keyword evidence="24" id="KW-1185">Reference proteome</keyword>
<dbReference type="FunFam" id="3.90.1110.10:FF:000010">
    <property type="entry name" value="DNA-directed RNA polymerase subunit beta"/>
    <property type="match status" value="1"/>
</dbReference>
<dbReference type="Pfam" id="PF04563">
    <property type="entry name" value="RNA_pol_Rpb2_1"/>
    <property type="match status" value="1"/>
</dbReference>
<keyword evidence="7" id="KW-0863">Zinc-finger</keyword>
<evidence type="ECO:0000259" key="20">
    <source>
        <dbReference type="Pfam" id="PF04563"/>
    </source>
</evidence>
<gene>
    <name evidence="23" type="ORF">PVAP13_7KG411400</name>
</gene>
<evidence type="ECO:0000256" key="4">
    <source>
        <dbReference type="ARBA" id="ARBA00022679"/>
    </source>
</evidence>
<evidence type="ECO:0000256" key="8">
    <source>
        <dbReference type="ARBA" id="ARBA00022833"/>
    </source>
</evidence>
<dbReference type="GO" id="GO:0006351">
    <property type="term" value="P:DNA-templated transcription"/>
    <property type="evidence" value="ECO:0007669"/>
    <property type="project" value="InterPro"/>
</dbReference>
<dbReference type="Gene3D" id="3.90.1800.10">
    <property type="entry name" value="RNA polymerase alpha subunit dimerisation domain"/>
    <property type="match status" value="1"/>
</dbReference>
<dbReference type="FunFam" id="3.90.1800.10:FF:000006">
    <property type="entry name" value="DNA-directed RNA polymerase subunit beta"/>
    <property type="match status" value="1"/>
</dbReference>
<feature type="domain" description="RNA polymerase Rpb2" evidence="19">
    <location>
        <begin position="327"/>
        <end position="456"/>
    </location>
</feature>
<evidence type="ECO:0000259" key="17">
    <source>
        <dbReference type="Pfam" id="PF00562"/>
    </source>
</evidence>
<dbReference type="InterPro" id="IPR014724">
    <property type="entry name" value="RNA_pol_RPB2_OB-fold"/>
</dbReference>
<evidence type="ECO:0000313" key="24">
    <source>
        <dbReference type="Proteomes" id="UP000823388"/>
    </source>
</evidence>
<name>A0A8T0QPX4_PANVG</name>
<evidence type="ECO:0000256" key="9">
    <source>
        <dbReference type="ARBA" id="ARBA00022842"/>
    </source>
</evidence>
<dbReference type="FunFam" id="3.90.1100.10:FF:000012">
    <property type="entry name" value="DNA-directed RNA polymerase subunit beta"/>
    <property type="match status" value="1"/>
</dbReference>
<dbReference type="GO" id="GO:0008270">
    <property type="term" value="F:zinc ion binding"/>
    <property type="evidence" value="ECO:0007669"/>
    <property type="project" value="UniProtKB-KW"/>
</dbReference>
<dbReference type="Pfam" id="PF04560">
    <property type="entry name" value="RNA_pol_Rpb2_7"/>
    <property type="match status" value="1"/>
</dbReference>
<keyword evidence="9" id="KW-0460">Magnesium</keyword>
<dbReference type="GO" id="GO:0005634">
    <property type="term" value="C:nucleus"/>
    <property type="evidence" value="ECO:0007669"/>
    <property type="project" value="UniProtKB-SubCell"/>
</dbReference>
<evidence type="ECO:0000256" key="16">
    <source>
        <dbReference type="SAM" id="MobiDB-lite"/>
    </source>
</evidence>
<evidence type="ECO:0000256" key="12">
    <source>
        <dbReference type="ARBA" id="ARBA00023242"/>
    </source>
</evidence>
<evidence type="ECO:0000259" key="18">
    <source>
        <dbReference type="Pfam" id="PF04560"/>
    </source>
</evidence>
<dbReference type="FunFam" id="3.90.1100.10:FF:000015">
    <property type="entry name" value="DNA-directed RNA polymerase subunit beta"/>
    <property type="match status" value="1"/>
</dbReference>
<dbReference type="Pfam" id="PF04565">
    <property type="entry name" value="RNA_pol_Rpb2_3"/>
    <property type="match status" value="1"/>
</dbReference>
<dbReference type="Pfam" id="PF04561">
    <property type="entry name" value="RNA_pol_Rpb2_2"/>
    <property type="match status" value="1"/>
</dbReference>
<evidence type="ECO:0000256" key="14">
    <source>
        <dbReference type="RuleBase" id="RU000434"/>
    </source>
</evidence>
<dbReference type="GO" id="GO:0003899">
    <property type="term" value="F:DNA-directed RNA polymerase activity"/>
    <property type="evidence" value="ECO:0007669"/>
    <property type="project" value="UniProtKB-EC"/>
</dbReference>
<dbReference type="Proteomes" id="UP000823388">
    <property type="component" value="Chromosome 7K"/>
</dbReference>
<feature type="domain" description="RNA polymerase Rpb2" evidence="21">
    <location>
        <begin position="533"/>
        <end position="594"/>
    </location>
</feature>
<dbReference type="FunFam" id="2.40.50.150:FF:000005">
    <property type="entry name" value="DNA-directed RNA polymerase subunit beta"/>
    <property type="match status" value="1"/>
</dbReference>
<feature type="domain" description="RNA polymerase Rpb2" evidence="18">
    <location>
        <begin position="1034"/>
        <end position="1132"/>
    </location>
</feature>
<dbReference type="CDD" id="cd00653">
    <property type="entry name" value="RNA_pol_B_RPB2"/>
    <property type="match status" value="1"/>
</dbReference>
<dbReference type="Gene3D" id="3.90.1110.10">
    <property type="entry name" value="RNA polymerase Rpb2, domain 2"/>
    <property type="match status" value="1"/>
</dbReference>
<dbReference type="Gene3D" id="2.40.270.10">
    <property type="entry name" value="DNA-directed RNA polymerase, subunit 2, domain 6"/>
    <property type="match status" value="1"/>
</dbReference>
<keyword evidence="6" id="KW-0479">Metal-binding</keyword>
<keyword evidence="4 15" id="KW-0808">Transferase</keyword>
<dbReference type="GO" id="GO:0032549">
    <property type="term" value="F:ribonucleoside binding"/>
    <property type="evidence" value="ECO:0007669"/>
    <property type="project" value="InterPro"/>
</dbReference>
<dbReference type="EC" id="2.7.7.6" evidence="15"/>
<dbReference type="Gene3D" id="2.40.50.150">
    <property type="match status" value="1"/>
</dbReference>
<comment type="subcellular location">
    <subcellularLocation>
        <location evidence="1">Nucleus</location>
    </subcellularLocation>
</comment>
<dbReference type="InterPro" id="IPR007646">
    <property type="entry name" value="RNA_pol_Rpb2_4"/>
</dbReference>
<keyword evidence="8" id="KW-0862">Zinc</keyword>
<keyword evidence="11 15" id="KW-0804">Transcription</keyword>
<evidence type="ECO:0000256" key="11">
    <source>
        <dbReference type="ARBA" id="ARBA00023163"/>
    </source>
</evidence>
<feature type="domain" description="DNA-directed RNA polymerase subunit 2 hybrid-binding" evidence="17">
    <location>
        <begin position="699"/>
        <end position="1032"/>
    </location>
</feature>
<evidence type="ECO:0000256" key="7">
    <source>
        <dbReference type="ARBA" id="ARBA00022771"/>
    </source>
</evidence>
<dbReference type="InterPro" id="IPR007644">
    <property type="entry name" value="RNA_pol_bsu_protrusion"/>
</dbReference>
<evidence type="ECO:0000259" key="22">
    <source>
        <dbReference type="Pfam" id="PF04566"/>
    </source>
</evidence>
<keyword evidence="3 15" id="KW-0240">DNA-directed RNA polymerase</keyword>
<feature type="region of interest" description="Disordered" evidence="16">
    <location>
        <begin position="1"/>
        <end position="84"/>
    </location>
</feature>
<dbReference type="InterPro" id="IPR007121">
    <property type="entry name" value="RNA_pol_bsu_CS"/>
</dbReference>
<evidence type="ECO:0000259" key="19">
    <source>
        <dbReference type="Pfam" id="PF04561"/>
    </source>
</evidence>
<feature type="domain" description="RNA polymerase beta subunit protrusion" evidence="20">
    <location>
        <begin position="109"/>
        <end position="504"/>
    </location>
</feature>
<evidence type="ECO:0000256" key="13">
    <source>
        <dbReference type="ARBA" id="ARBA00048552"/>
    </source>
</evidence>
<evidence type="ECO:0000313" key="23">
    <source>
        <dbReference type="EMBL" id="KAG2575124.1"/>
    </source>
</evidence>
<dbReference type="GO" id="GO:0003677">
    <property type="term" value="F:DNA binding"/>
    <property type="evidence" value="ECO:0007669"/>
    <property type="project" value="InterPro"/>
</dbReference>
<dbReference type="PROSITE" id="PS01166">
    <property type="entry name" value="RNA_POL_BETA"/>
    <property type="match status" value="1"/>
</dbReference>
<dbReference type="PANTHER" id="PTHR20856">
    <property type="entry name" value="DNA-DIRECTED RNA POLYMERASE I SUBUNIT 2"/>
    <property type="match status" value="1"/>
</dbReference>
<keyword evidence="5 15" id="KW-0548">Nucleotidyltransferase</keyword>
<comment type="similarity">
    <text evidence="2 14">Belongs to the RNA polymerase beta chain family.</text>
</comment>
<dbReference type="Gene3D" id="3.90.1100.10">
    <property type="match status" value="2"/>
</dbReference>
<dbReference type="EMBL" id="CM029049">
    <property type="protein sequence ID" value="KAG2575124.1"/>
    <property type="molecule type" value="Genomic_DNA"/>
</dbReference>
<evidence type="ECO:0000256" key="2">
    <source>
        <dbReference type="ARBA" id="ARBA00006835"/>
    </source>
</evidence>
<dbReference type="InterPro" id="IPR015712">
    <property type="entry name" value="DNA-dir_RNA_pol_su2"/>
</dbReference>
<dbReference type="InterPro" id="IPR007641">
    <property type="entry name" value="RNA_pol_Rpb2_7"/>
</dbReference>
<comment type="catalytic activity">
    <reaction evidence="13 15">
        <text>RNA(n) + a ribonucleoside 5'-triphosphate = RNA(n+1) + diphosphate</text>
        <dbReference type="Rhea" id="RHEA:21248"/>
        <dbReference type="Rhea" id="RHEA-COMP:14527"/>
        <dbReference type="Rhea" id="RHEA-COMP:17342"/>
        <dbReference type="ChEBI" id="CHEBI:33019"/>
        <dbReference type="ChEBI" id="CHEBI:61557"/>
        <dbReference type="ChEBI" id="CHEBI:140395"/>
        <dbReference type="EC" id="2.7.7.6"/>
    </reaction>
</comment>
<protein>
    <recommendedName>
        <fullName evidence="15">DNA-directed RNA polymerase subunit beta</fullName>
        <ecNumber evidence="15">2.7.7.6</ecNumber>
    </recommendedName>
</protein>
<comment type="function">
    <text evidence="15">DNA-dependent RNA polymerase catalyzes the transcription of DNA into RNA using the four ribonucleoside triphosphates as substrates.</text>
</comment>
<accession>A0A8T0QPX4</accession>
<feature type="compositionally biased region" description="Acidic residues" evidence="16">
    <location>
        <begin position="17"/>
        <end position="28"/>
    </location>
</feature>
<dbReference type="AlphaFoldDB" id="A0A8T0QPX4"/>
<dbReference type="GO" id="GO:0000428">
    <property type="term" value="C:DNA-directed RNA polymerase complex"/>
    <property type="evidence" value="ECO:0007669"/>
    <property type="project" value="UniProtKB-KW"/>
</dbReference>
<dbReference type="InterPro" id="IPR007645">
    <property type="entry name" value="RNA_pol_Rpb2_3"/>
</dbReference>
<dbReference type="Pfam" id="PF00562">
    <property type="entry name" value="RNA_pol_Rpb2_6"/>
    <property type="match status" value="1"/>
</dbReference>
<evidence type="ECO:0000256" key="3">
    <source>
        <dbReference type="ARBA" id="ARBA00022478"/>
    </source>
</evidence>
<evidence type="ECO:0000256" key="10">
    <source>
        <dbReference type="ARBA" id="ARBA00023015"/>
    </source>
</evidence>
<sequence>MEELQKDGGQSPNCSDSELELMVVDEDGAEKFHNMDEGSNDSPIHVDEGQSSMDVDVKGKTSLADESCDDGANGKSSSEPCSNVPIDMSVESLEKFCKEASRSFFDEIGLISHQINSYNEFVSHGLQELFNSLGEIIVDPGYDPSKKVSGAWKHAIIKFGRVKLEKPVFLSGNDEVDIDLKPRHARLQNMTYASKIKVEVTIQVYSLEKSDKSKTGTDGFVQRRDFMNETHSIYIGRLPVMVKSDLCLLHKESDCLFDVGGYFLVKGMEKVFIAQEQRCLSRLWIVDRPCWTVSFMSEMKRRRIYIKLVESTKSEDFSRSKIISISFLYATMPIWLMFFALGISSDKEAFDVIDMHDCDASVINTISATIKESDELCEGFRKSDKARQYVDELVKKSRFPPAESFDDYINKFLFPDISGYRNKALFLGYMVKCLLMAFIGKRKCDNKDDFRNKRLDLAGELLGRELRAHIRHAERRMVKAIQRDLNSDRELQDLAHYIDASIVTNGLNRAFATGSWCHPYKRTERCSGIVATLRRTNPLQMMSDLRKTRQRVAYAGKAGDARYPNPSYWGKLCFMSTPDGENCGLVKNLAVTAIVSSRVVQPLIESFISCGMSKLNEIPTENIQRMDKIFLNGNWVGSCTDSASFVLRLRCMRRSSLIDPQVEIKRDKHQKEVRVFSDAGRLLRPLLVVENLNKIRKPKSRRLSHQLYYPQRPLFKTVVADCLGRSDCTIGRRDDFSRPEYFNGQNAIVAVNVHQGFNQEDSLVMNRASLERGMFRTEHLRSYKADVENKDGTKRLKKEKIDFGKMESKRGCVDNLDDDGLPYVGASLQTNDIIIGKVSESGEDHSIKLKHTEKGMVQKVLLSANDEGKNFAVVTLRQVRTPCLGDKFSSMHGQKGVIGFLESQENFPFTHQGIVPDIVINPHAFPTRQTPGQLLEAALGKGIALGGTMRYATPFTTASVDVIAEQLHKFGFSKWGAESVINGRTGERMQSLVFMGPTFYQRLIHMSEDKVKFRNTGPVHPLTRQPVADRKRFGGVKFGEMERDCLLAHGAAANLHERLFMLSDFSQLHICQTCERVANVIMRCVPGGKKIRGPYCGFCKSSENIVRINVPYGAKLLYQELFSMGICLKFETEVC</sequence>